<dbReference type="AlphaFoldDB" id="A0AAW9KCB5"/>
<name>A0AAW9KCB5_9ACTO</name>
<accession>A0AAW9KCB5</accession>
<gene>
    <name evidence="1" type="ORF">QU665_02530</name>
</gene>
<dbReference type="Proteomes" id="UP001289581">
    <property type="component" value="Unassembled WGS sequence"/>
</dbReference>
<dbReference type="RefSeq" id="WP_322911582.1">
    <property type="nucleotide sequence ID" value="NZ_JAXBCZ010000001.1"/>
</dbReference>
<sequence length="285" mass="31376">MNRSPTDSTARFSSLVPAPIHPMQARLLALVAAHRFATTTQLARLTALEYASPASALRQTQRHLANLAQQRLLTSLERRVGGWQGGSAVTIWAATTRGQRLVATGKGDEVPRRQRPREVSTTFLDHLLAITEVRTSIEEAVRQEAATEAAVALEPDCWRTALSPSGQVQVLRPDLAVTITSPAYEDRYLIEVDRATENPGRVIATCWRYQEHQATSAPASDGDVFPLVVWLVPTDRRRHRLERAIAHSTGLLRDLFRVIRLDQLSTLIHGGPAAIPTPQATNQVG</sequence>
<comment type="caution">
    <text evidence="1">The sequence shown here is derived from an EMBL/GenBank/DDBJ whole genome shotgun (WGS) entry which is preliminary data.</text>
</comment>
<protein>
    <submittedName>
        <fullName evidence="1">Replication-relaxation family protein</fullName>
    </submittedName>
</protein>
<keyword evidence="2" id="KW-1185">Reference proteome</keyword>
<proteinExistence type="predicted"/>
<dbReference type="InterPro" id="IPR025855">
    <property type="entry name" value="Replic_Relax"/>
</dbReference>
<dbReference type="Pfam" id="PF13814">
    <property type="entry name" value="Replic_Relax"/>
    <property type="match status" value="1"/>
</dbReference>
<evidence type="ECO:0000313" key="1">
    <source>
        <dbReference type="EMBL" id="MEA1303968.1"/>
    </source>
</evidence>
<organism evidence="1 2">
    <name type="scientific">Actinomyces oris</name>
    <dbReference type="NCBI Taxonomy" id="544580"/>
    <lineage>
        <taxon>Bacteria</taxon>
        <taxon>Bacillati</taxon>
        <taxon>Actinomycetota</taxon>
        <taxon>Actinomycetes</taxon>
        <taxon>Actinomycetales</taxon>
        <taxon>Actinomycetaceae</taxon>
        <taxon>Actinomyces</taxon>
    </lineage>
</organism>
<dbReference type="EMBL" id="JAXBCZ010000001">
    <property type="protein sequence ID" value="MEA1303968.1"/>
    <property type="molecule type" value="Genomic_DNA"/>
</dbReference>
<reference evidence="1 2" key="1">
    <citation type="submission" date="2023-06" db="EMBL/GenBank/DDBJ databases">
        <title>Actinomyces orist ORNL 0101 HMT-893 genome.</title>
        <authorList>
            <person name="Johnston C.D."/>
            <person name="Chen T."/>
            <person name="Dewhirst F.E."/>
        </authorList>
    </citation>
    <scope>NUCLEOTIDE SEQUENCE [LARGE SCALE GENOMIC DNA]</scope>
    <source>
        <strain evidence="1 2">ORNL 0101</strain>
    </source>
</reference>
<evidence type="ECO:0000313" key="2">
    <source>
        <dbReference type="Proteomes" id="UP001289581"/>
    </source>
</evidence>